<name>A0A8A1MLI9_AJECA</name>
<sequence>MKGLIRVLTFDLCGPYRRCLGVYIYTNESRDEQWGGRGEPFARVRQTVNGVQQRADSVEMVQLRPVFEFGFYTSQSDLDRALGASFGFRYPRSPWTGDIIPKRDTSHTNADTCAAAWMCPVGKFWRE</sequence>
<organism evidence="1 2">
    <name type="scientific">Ajellomyces capsulatus</name>
    <name type="common">Darling's disease fungus</name>
    <name type="synonym">Histoplasma capsulatum</name>
    <dbReference type="NCBI Taxonomy" id="5037"/>
    <lineage>
        <taxon>Eukaryota</taxon>
        <taxon>Fungi</taxon>
        <taxon>Dikarya</taxon>
        <taxon>Ascomycota</taxon>
        <taxon>Pezizomycotina</taxon>
        <taxon>Eurotiomycetes</taxon>
        <taxon>Eurotiomycetidae</taxon>
        <taxon>Onygenales</taxon>
        <taxon>Ajellomycetaceae</taxon>
        <taxon>Histoplasma</taxon>
    </lineage>
</organism>
<proteinExistence type="predicted"/>
<accession>A0A8A1MLI9</accession>
<gene>
    <name evidence="1" type="ORF">I7I51_02908</name>
</gene>
<dbReference type="EMBL" id="CP069116">
    <property type="protein sequence ID" value="QSS66699.1"/>
    <property type="molecule type" value="Genomic_DNA"/>
</dbReference>
<evidence type="ECO:0000313" key="1">
    <source>
        <dbReference type="EMBL" id="QSS66699.1"/>
    </source>
</evidence>
<dbReference type="AlphaFoldDB" id="A0A8A1MLI9"/>
<reference evidence="1" key="1">
    <citation type="submission" date="2021-01" db="EMBL/GenBank/DDBJ databases">
        <title>Chromosome-level genome assembly of a human fungal pathogen reveals clustering of transcriptionally co-regulated genes.</title>
        <authorList>
            <person name="Voorhies M."/>
            <person name="Cohen S."/>
            <person name="Shea T.P."/>
            <person name="Petrus S."/>
            <person name="Munoz J.F."/>
            <person name="Poplawski S."/>
            <person name="Goldman W.E."/>
            <person name="Michael T."/>
            <person name="Cuomo C.A."/>
            <person name="Sil A."/>
            <person name="Beyhan S."/>
        </authorList>
    </citation>
    <scope>NUCLEOTIDE SEQUENCE</scope>
    <source>
        <strain evidence="1">WU24</strain>
    </source>
</reference>
<protein>
    <submittedName>
        <fullName evidence="1">Uncharacterized protein</fullName>
    </submittedName>
</protein>
<dbReference type="Proteomes" id="UP000663671">
    <property type="component" value="Chromosome 6"/>
</dbReference>
<dbReference type="VEuPathDB" id="FungiDB:I7I51_02908"/>
<evidence type="ECO:0000313" key="2">
    <source>
        <dbReference type="Proteomes" id="UP000663671"/>
    </source>
</evidence>